<dbReference type="Pfam" id="PF21447">
    <property type="entry name" value="Ppx-GppA_III"/>
    <property type="match status" value="1"/>
</dbReference>
<dbReference type="EMBL" id="AENN01000002">
    <property type="protein sequence ID" value="EFR31914.1"/>
    <property type="molecule type" value="Genomic_DNA"/>
</dbReference>
<organism evidence="4 5">
    <name type="scientific">Eremococcus coleocola ACS-139-V-Col8</name>
    <dbReference type="NCBI Taxonomy" id="908337"/>
    <lineage>
        <taxon>Bacteria</taxon>
        <taxon>Bacillati</taxon>
        <taxon>Bacillota</taxon>
        <taxon>Bacilli</taxon>
        <taxon>Lactobacillales</taxon>
        <taxon>Aerococcaceae</taxon>
        <taxon>Eremococcus</taxon>
    </lineage>
</organism>
<feature type="domain" description="Ppx/GppA phosphatase N-terminal" evidence="2">
    <location>
        <begin position="20"/>
        <end position="305"/>
    </location>
</feature>
<dbReference type="InterPro" id="IPR003695">
    <property type="entry name" value="Ppx_GppA_N"/>
</dbReference>
<dbReference type="Pfam" id="PF02541">
    <property type="entry name" value="Ppx-GppA"/>
    <property type="match status" value="1"/>
</dbReference>
<protein>
    <submittedName>
        <fullName evidence="4">Putative exopolyphosphatase</fullName>
    </submittedName>
</protein>
<dbReference type="RefSeq" id="WP_006417621.1">
    <property type="nucleotide sequence ID" value="NZ_AENN01000002.1"/>
</dbReference>
<evidence type="ECO:0000313" key="4">
    <source>
        <dbReference type="EMBL" id="EFR31914.1"/>
    </source>
</evidence>
<reference evidence="4 5" key="1">
    <citation type="submission" date="2010-10" db="EMBL/GenBank/DDBJ databases">
        <authorList>
            <person name="Durkin A.S."/>
            <person name="Madupu R."/>
            <person name="Torralba M."/>
            <person name="Gillis M."/>
            <person name="Methe B."/>
            <person name="Sutton G."/>
            <person name="Nelson K.E."/>
        </authorList>
    </citation>
    <scope>NUCLEOTIDE SEQUENCE [LARGE SCALE GENOMIC DNA]</scope>
    <source>
        <strain evidence="4 5">ACS-139-V-Col8</strain>
    </source>
</reference>
<dbReference type="InterPro" id="IPR050273">
    <property type="entry name" value="GppA/Ppx_hydrolase"/>
</dbReference>
<dbReference type="OrthoDB" id="9807195at2"/>
<dbReference type="CDD" id="cd24052">
    <property type="entry name" value="ASKHA_NBD_HpPPX-GppA-like"/>
    <property type="match status" value="1"/>
</dbReference>
<accession>E4KMA9</accession>
<dbReference type="Proteomes" id="UP000005990">
    <property type="component" value="Unassembled WGS sequence"/>
</dbReference>
<dbReference type="Gene3D" id="3.30.420.40">
    <property type="match status" value="1"/>
</dbReference>
<comment type="caution">
    <text evidence="4">The sequence shown here is derived from an EMBL/GenBank/DDBJ whole genome shotgun (WGS) entry which is preliminary data.</text>
</comment>
<dbReference type="PANTHER" id="PTHR30005:SF0">
    <property type="entry name" value="RETROGRADE REGULATION PROTEIN 2"/>
    <property type="match status" value="1"/>
</dbReference>
<dbReference type="Gene3D" id="1.10.3210.10">
    <property type="entry name" value="Hypothetical protein af1432"/>
    <property type="match status" value="1"/>
</dbReference>
<feature type="domain" description="Ppx/GppA phosphatase C-terminal" evidence="3">
    <location>
        <begin position="321"/>
        <end position="475"/>
    </location>
</feature>
<dbReference type="STRING" id="908337.HMPREF9257_1795"/>
<dbReference type="InterPro" id="IPR048950">
    <property type="entry name" value="Ppx_GppA_C"/>
</dbReference>
<dbReference type="GO" id="GO:0006357">
    <property type="term" value="P:regulation of transcription by RNA polymerase II"/>
    <property type="evidence" value="ECO:0007669"/>
    <property type="project" value="TreeGrafter"/>
</dbReference>
<dbReference type="AlphaFoldDB" id="E4KMA9"/>
<dbReference type="eggNOG" id="COG0248">
    <property type="taxonomic scope" value="Bacteria"/>
</dbReference>
<gene>
    <name evidence="4" type="ORF">HMPREF9257_1795</name>
</gene>
<dbReference type="SUPFAM" id="SSF109604">
    <property type="entry name" value="HD-domain/PDEase-like"/>
    <property type="match status" value="1"/>
</dbReference>
<evidence type="ECO:0000259" key="2">
    <source>
        <dbReference type="Pfam" id="PF02541"/>
    </source>
</evidence>
<dbReference type="PANTHER" id="PTHR30005">
    <property type="entry name" value="EXOPOLYPHOSPHATASE"/>
    <property type="match status" value="1"/>
</dbReference>
<evidence type="ECO:0000256" key="1">
    <source>
        <dbReference type="ARBA" id="ARBA00007125"/>
    </source>
</evidence>
<dbReference type="InterPro" id="IPR043129">
    <property type="entry name" value="ATPase_NBD"/>
</dbReference>
<dbReference type="Gene3D" id="3.30.420.150">
    <property type="entry name" value="Exopolyphosphatase. Domain 2"/>
    <property type="match status" value="1"/>
</dbReference>
<evidence type="ECO:0000313" key="5">
    <source>
        <dbReference type="Proteomes" id="UP000005990"/>
    </source>
</evidence>
<comment type="similarity">
    <text evidence="1">Belongs to the GppA/Ppx family.</text>
</comment>
<evidence type="ECO:0000259" key="3">
    <source>
        <dbReference type="Pfam" id="PF21447"/>
    </source>
</evidence>
<dbReference type="SUPFAM" id="SSF53067">
    <property type="entry name" value="Actin-like ATPase domain"/>
    <property type="match status" value="2"/>
</dbReference>
<keyword evidence="5" id="KW-1185">Reference proteome</keyword>
<sequence>MYTEKIALIDIGSNTIRLVIYGIDQTHHFVELHNEKIPARLSQYLDQKKGQVILNKDGLNVLIEILHNYHQVCQEFKVDTILPKATAAIRQSSNQADIIDTVKTVTGLTIEIVTEEEEAKSGAYAITHSMDIDNALTIDIGGGSCEITLFEDKKVVQYHSFPFGTVSLQKDFFANKDHNDSQAMSNLSNFVKKAFRDYDWIKKAKVPVIAIGGSARNVANVFQRSIDYPMAGLHGFVMTKDQLDQTLQLFANTPFDKMNDIDGLSSDRLDIIIPANLVFIELVKAAKSDAFVISTRGLREGMVLKYINDNYDGPIDNATIRARAIFQMKEDLPMAGIGPQTAVDTSISLYSQLCHLGLLEYNYKLQELLEYAASIYRFGGFLSAEADSQHTFYICANMNLLGFVHKDRLKLALLASYRNKSLFKQYLSNYQGWLAEDEKKELQILGGVLKFANAINDSNIEHISKVHLKQVEVKNYQLDIYHVGPILSEKFRANRHQKHLERALDGKLTLHFINTDA</sequence>
<name>E4KMA9_9LACT</name>
<proteinExistence type="inferred from homology"/>